<dbReference type="InterPro" id="IPR039425">
    <property type="entry name" value="RNA_pol_sigma-70-like"/>
</dbReference>
<dbReference type="SUPFAM" id="SSF88659">
    <property type="entry name" value="Sigma3 and sigma4 domains of RNA polymerase sigma factors"/>
    <property type="match status" value="1"/>
</dbReference>
<dbReference type="EMBL" id="JACIJG010000003">
    <property type="protein sequence ID" value="MBB5701312.1"/>
    <property type="molecule type" value="Genomic_DNA"/>
</dbReference>
<evidence type="ECO:0000313" key="8">
    <source>
        <dbReference type="EMBL" id="MBB5701312.1"/>
    </source>
</evidence>
<keyword evidence="9" id="KW-1185">Reference proteome</keyword>
<dbReference type="InterPro" id="IPR013324">
    <property type="entry name" value="RNA_pol_sigma_r3/r4-like"/>
</dbReference>
<dbReference type="InterPro" id="IPR007627">
    <property type="entry name" value="RNA_pol_sigma70_r2"/>
</dbReference>
<reference evidence="8 9" key="1">
    <citation type="submission" date="2020-08" db="EMBL/GenBank/DDBJ databases">
        <title>Genomic Encyclopedia of Type Strains, Phase IV (KMG-IV): sequencing the most valuable type-strain genomes for metagenomic binning, comparative biology and taxonomic classification.</title>
        <authorList>
            <person name="Goeker M."/>
        </authorList>
    </citation>
    <scope>NUCLEOTIDE SEQUENCE [LARGE SCALE GENOMIC DNA]</scope>
    <source>
        <strain evidence="8 9">DSM 26944</strain>
    </source>
</reference>
<proteinExistence type="inferred from homology"/>
<dbReference type="InterPro" id="IPR014284">
    <property type="entry name" value="RNA_pol_sigma-70_dom"/>
</dbReference>
<gene>
    <name evidence="8" type="ORF">FHS76_001161</name>
</gene>
<keyword evidence="2" id="KW-0805">Transcription regulation</keyword>
<dbReference type="GO" id="GO:0016987">
    <property type="term" value="F:sigma factor activity"/>
    <property type="evidence" value="ECO:0007669"/>
    <property type="project" value="UniProtKB-KW"/>
</dbReference>
<dbReference type="Gene3D" id="1.10.10.10">
    <property type="entry name" value="Winged helix-like DNA-binding domain superfamily/Winged helix DNA-binding domain"/>
    <property type="match status" value="1"/>
</dbReference>
<dbReference type="InterPro" id="IPR036388">
    <property type="entry name" value="WH-like_DNA-bd_sf"/>
</dbReference>
<dbReference type="AlphaFoldDB" id="A0A7W9AVE4"/>
<organism evidence="8 9">
    <name type="scientific">Brucella daejeonensis</name>
    <dbReference type="NCBI Taxonomy" id="659015"/>
    <lineage>
        <taxon>Bacteria</taxon>
        <taxon>Pseudomonadati</taxon>
        <taxon>Pseudomonadota</taxon>
        <taxon>Alphaproteobacteria</taxon>
        <taxon>Hyphomicrobiales</taxon>
        <taxon>Brucellaceae</taxon>
        <taxon>Brucella/Ochrobactrum group</taxon>
        <taxon>Brucella</taxon>
    </lineage>
</organism>
<evidence type="ECO:0000256" key="5">
    <source>
        <dbReference type="ARBA" id="ARBA00023163"/>
    </source>
</evidence>
<dbReference type="PANTHER" id="PTHR43133">
    <property type="entry name" value="RNA POLYMERASE ECF-TYPE SIGMA FACTO"/>
    <property type="match status" value="1"/>
</dbReference>
<keyword evidence="5" id="KW-0804">Transcription</keyword>
<feature type="domain" description="RNA polymerase sigma-70 region 2" evidence="6">
    <location>
        <begin position="62"/>
        <end position="119"/>
    </location>
</feature>
<sequence>MIASSEDVTFSASFTNMPVIGSCNLTYSNEERLKKLMILALDGDKAAYRTLLEDLSRRLKPYFLRRLFGDKSQAEDLIQETLLAIHTRRITYDRGMAFLPWVNGIAHHKLVDHLRRHGREAATSLEEDVPVSDEAEAADARMDVDRMLSAVPERTAGLIRKVKIEGQSIDEAARTTGLSQSAVKVAIHRGLATIAQRFGGQRFGGKGRDR</sequence>
<dbReference type="NCBIfam" id="TIGR02937">
    <property type="entry name" value="sigma70-ECF"/>
    <property type="match status" value="1"/>
</dbReference>
<evidence type="ECO:0000259" key="6">
    <source>
        <dbReference type="Pfam" id="PF04542"/>
    </source>
</evidence>
<dbReference type="GO" id="GO:0006352">
    <property type="term" value="P:DNA-templated transcription initiation"/>
    <property type="evidence" value="ECO:0007669"/>
    <property type="project" value="InterPro"/>
</dbReference>
<dbReference type="Pfam" id="PF04542">
    <property type="entry name" value="Sigma70_r2"/>
    <property type="match status" value="1"/>
</dbReference>
<keyword evidence="3" id="KW-0731">Sigma factor</keyword>
<evidence type="ECO:0000259" key="7">
    <source>
        <dbReference type="Pfam" id="PF08281"/>
    </source>
</evidence>
<evidence type="ECO:0000256" key="4">
    <source>
        <dbReference type="ARBA" id="ARBA00023125"/>
    </source>
</evidence>
<evidence type="ECO:0000256" key="3">
    <source>
        <dbReference type="ARBA" id="ARBA00023082"/>
    </source>
</evidence>
<dbReference type="PANTHER" id="PTHR43133:SF58">
    <property type="entry name" value="ECF RNA POLYMERASE SIGMA FACTOR SIGD"/>
    <property type="match status" value="1"/>
</dbReference>
<accession>A0A7W9AVE4</accession>
<name>A0A7W9AVE4_9HYPH</name>
<dbReference type="InterPro" id="IPR013325">
    <property type="entry name" value="RNA_pol_sigma_r2"/>
</dbReference>
<dbReference type="SUPFAM" id="SSF88946">
    <property type="entry name" value="Sigma2 domain of RNA polymerase sigma factors"/>
    <property type="match status" value="1"/>
</dbReference>
<feature type="domain" description="RNA polymerase sigma factor 70 region 4 type 2" evidence="7">
    <location>
        <begin position="142"/>
        <end position="193"/>
    </location>
</feature>
<dbReference type="Gene3D" id="1.10.1740.10">
    <property type="match status" value="1"/>
</dbReference>
<evidence type="ECO:0000313" key="9">
    <source>
        <dbReference type="Proteomes" id="UP000555546"/>
    </source>
</evidence>
<dbReference type="Pfam" id="PF08281">
    <property type="entry name" value="Sigma70_r4_2"/>
    <property type="match status" value="1"/>
</dbReference>
<dbReference type="Proteomes" id="UP000555546">
    <property type="component" value="Unassembled WGS sequence"/>
</dbReference>
<evidence type="ECO:0000256" key="1">
    <source>
        <dbReference type="ARBA" id="ARBA00010641"/>
    </source>
</evidence>
<protein>
    <submittedName>
        <fullName evidence="8">RNA polymerase sigma-70 factor (ECF subfamily)</fullName>
    </submittedName>
</protein>
<comment type="caution">
    <text evidence="8">The sequence shown here is derived from an EMBL/GenBank/DDBJ whole genome shotgun (WGS) entry which is preliminary data.</text>
</comment>
<evidence type="ECO:0000256" key="2">
    <source>
        <dbReference type="ARBA" id="ARBA00023015"/>
    </source>
</evidence>
<keyword evidence="4" id="KW-0238">DNA-binding</keyword>
<dbReference type="InterPro" id="IPR013249">
    <property type="entry name" value="RNA_pol_sigma70_r4_t2"/>
</dbReference>
<comment type="similarity">
    <text evidence="1">Belongs to the sigma-70 factor family. ECF subfamily.</text>
</comment>
<dbReference type="GO" id="GO:0003677">
    <property type="term" value="F:DNA binding"/>
    <property type="evidence" value="ECO:0007669"/>
    <property type="project" value="UniProtKB-KW"/>
</dbReference>